<dbReference type="InterPro" id="IPR013783">
    <property type="entry name" value="Ig-like_fold"/>
</dbReference>
<feature type="active site" evidence="6">
    <location>
        <position position="576"/>
    </location>
</feature>
<evidence type="ECO:0000256" key="5">
    <source>
        <dbReference type="ARBA" id="ARBA00023326"/>
    </source>
</evidence>
<dbReference type="PROSITE" id="PS00698">
    <property type="entry name" value="GH9_3"/>
    <property type="match status" value="1"/>
</dbReference>
<feature type="domain" description="Glycoside hydrolase family 9" evidence="8">
    <location>
        <begin position="136"/>
        <end position="588"/>
    </location>
</feature>
<dbReference type="CDD" id="cd02850">
    <property type="entry name" value="E_set_Cellulase_N"/>
    <property type="match status" value="1"/>
</dbReference>
<keyword evidence="7" id="KW-0732">Signal</keyword>
<evidence type="ECO:0000313" key="11">
    <source>
        <dbReference type="Proteomes" id="UP001319080"/>
    </source>
</evidence>
<dbReference type="EMBL" id="JAHESE010000029">
    <property type="protein sequence ID" value="MBT1711060.1"/>
    <property type="molecule type" value="Genomic_DNA"/>
</dbReference>
<comment type="similarity">
    <text evidence="1 6 7">Belongs to the glycosyl hydrolase 9 (cellulase E) family.</text>
</comment>
<keyword evidence="3 6" id="KW-0119">Carbohydrate metabolism</keyword>
<dbReference type="InterPro" id="IPR012341">
    <property type="entry name" value="6hp_glycosidase-like_sf"/>
</dbReference>
<comment type="catalytic activity">
    <reaction evidence="7">
        <text>Endohydrolysis of (1-&gt;4)-beta-D-glucosidic linkages in cellulose, lichenin and cereal beta-D-glucans.</text>
        <dbReference type="EC" id="3.2.1.4"/>
    </reaction>
</comment>
<dbReference type="Pfam" id="PF00759">
    <property type="entry name" value="Glyco_hydro_9"/>
    <property type="match status" value="1"/>
</dbReference>
<keyword evidence="7" id="KW-0136">Cellulose degradation</keyword>
<dbReference type="InterPro" id="IPR014756">
    <property type="entry name" value="Ig_E-set"/>
</dbReference>
<evidence type="ECO:0000259" key="8">
    <source>
        <dbReference type="Pfam" id="PF00759"/>
    </source>
</evidence>
<evidence type="ECO:0000256" key="2">
    <source>
        <dbReference type="ARBA" id="ARBA00022801"/>
    </source>
</evidence>
<dbReference type="InterPro" id="IPR033126">
    <property type="entry name" value="Glyco_hydro_9_Asp/Glu_AS"/>
</dbReference>
<dbReference type="GO" id="GO:0030245">
    <property type="term" value="P:cellulose catabolic process"/>
    <property type="evidence" value="ECO:0007669"/>
    <property type="project" value="UniProtKB-KW"/>
</dbReference>
<dbReference type="Proteomes" id="UP001319080">
    <property type="component" value="Unassembled WGS sequence"/>
</dbReference>
<dbReference type="Gene3D" id="2.60.40.10">
    <property type="entry name" value="Immunoglobulins"/>
    <property type="match status" value="1"/>
</dbReference>
<dbReference type="RefSeq" id="WP_254086636.1">
    <property type="nucleotide sequence ID" value="NZ_JAHESE010000029.1"/>
</dbReference>
<reference evidence="10 11" key="1">
    <citation type="submission" date="2021-05" db="EMBL/GenBank/DDBJ databases">
        <title>A Polyphasic approach of four new species of the genus Ohtaekwangia: Ohtaekwangia histidinii sp. nov., Ohtaekwangia cretensis sp. nov., Ohtaekwangia indiensis sp. nov., Ohtaekwangia reichenbachii sp. nov. from diverse environment.</title>
        <authorList>
            <person name="Octaviana S."/>
        </authorList>
    </citation>
    <scope>NUCLEOTIDE SEQUENCE [LARGE SCALE GENOMIC DNA]</scope>
    <source>
        <strain evidence="10 11">PWU5</strain>
    </source>
</reference>
<feature type="chain" id="PRO_5042664605" description="Endoglucanase" evidence="7">
    <location>
        <begin position="19"/>
        <end position="601"/>
    </location>
</feature>
<dbReference type="InterPro" id="IPR004197">
    <property type="entry name" value="Cellulase_Ig-like"/>
</dbReference>
<dbReference type="InterPro" id="IPR001701">
    <property type="entry name" value="Glyco_hydro_9"/>
</dbReference>
<evidence type="ECO:0000256" key="4">
    <source>
        <dbReference type="ARBA" id="ARBA00023295"/>
    </source>
</evidence>
<dbReference type="Gene3D" id="1.50.10.10">
    <property type="match status" value="1"/>
</dbReference>
<keyword evidence="2 6" id="KW-0378">Hydrolase</keyword>
<dbReference type="Pfam" id="PF02927">
    <property type="entry name" value="CelD_N"/>
    <property type="match status" value="1"/>
</dbReference>
<evidence type="ECO:0000313" key="10">
    <source>
        <dbReference type="EMBL" id="MBT1711060.1"/>
    </source>
</evidence>
<dbReference type="SUPFAM" id="SSF48208">
    <property type="entry name" value="Six-hairpin glycosidases"/>
    <property type="match status" value="1"/>
</dbReference>
<dbReference type="SUPFAM" id="SSF81296">
    <property type="entry name" value="E set domains"/>
    <property type="match status" value="1"/>
</dbReference>
<evidence type="ECO:0000256" key="6">
    <source>
        <dbReference type="PROSITE-ProRule" id="PRU10060"/>
    </source>
</evidence>
<evidence type="ECO:0000259" key="9">
    <source>
        <dbReference type="Pfam" id="PF02927"/>
    </source>
</evidence>
<keyword evidence="5 6" id="KW-0624">Polysaccharide degradation</keyword>
<feature type="active site" evidence="6">
    <location>
        <position position="567"/>
    </location>
</feature>
<gene>
    <name evidence="10" type="ORF">KK062_22650</name>
</gene>
<dbReference type="EC" id="3.2.1.4" evidence="7"/>
<dbReference type="GO" id="GO:0008810">
    <property type="term" value="F:cellulase activity"/>
    <property type="evidence" value="ECO:0007669"/>
    <property type="project" value="UniProtKB-EC"/>
</dbReference>
<dbReference type="InterPro" id="IPR008928">
    <property type="entry name" value="6-hairpin_glycosidase_sf"/>
</dbReference>
<keyword evidence="4 6" id="KW-0326">Glycosidase</keyword>
<keyword evidence="11" id="KW-1185">Reference proteome</keyword>
<sequence>MNIIFNALLLLACTPIFAQKTDEPGYTVSPNISLPDNGDHTIRLNQIGFYPTAPKVAVIVSSKPAPAFYLIRHRDETKVFSSKLTETRPTELSKEPTQTADFTIFQTPGTYRLVVPGIGTSYPFVIAPDVHRGLAKAVWKGFYFQRASTALPERYAVVWQRAAGHPDDSVVIHPSAASASRPAGTVIKSPRGWYDAGDYNKYIVNSGITMGTLLAAYEDYTALLDTLALNIPERSNTLPDALDEILWNLRWMLTMQDPADGGVYHKLTNARFDGMIMPAAAHTPRYVVQKGAAATLDFAAVMAQASRVLRPFKQLPGLADSCLQAAELAWQWAQQHPREVYDQAALNNRYDPDIVTGGYGDRDFADELIWAAAELYTTTQKTEYIQLTKLFPDRKNPLPSWGQVRLLGYYTLARHAQRLPDYPGKENVTMRIIKVADELLRNYDQRSYRMVMGATAKDYIWGSSSVAANQGIALVQAYRLTQDKKYIAAALSNLDYLLGRNSTGYCFVTGFGSFSTQHPHHRPSIADGVRAPVPGLLAGGPNPGKQDKADGCTYGPGTDAPDKAYLDHDCSYASNEIAINWNAPLAYLAVALEAYYTGGKK</sequence>
<name>A0AAP2GVS8_9BACT</name>
<accession>A0AAP2GVS8</accession>
<feature type="signal peptide" evidence="7">
    <location>
        <begin position="1"/>
        <end position="18"/>
    </location>
</feature>
<evidence type="ECO:0000256" key="1">
    <source>
        <dbReference type="ARBA" id="ARBA00007072"/>
    </source>
</evidence>
<evidence type="ECO:0000256" key="3">
    <source>
        <dbReference type="ARBA" id="ARBA00023277"/>
    </source>
</evidence>
<feature type="domain" description="Cellulase Ig-like" evidence="9">
    <location>
        <begin position="40"/>
        <end position="119"/>
    </location>
</feature>
<protein>
    <recommendedName>
        <fullName evidence="7">Endoglucanase</fullName>
        <ecNumber evidence="7">3.2.1.4</ecNumber>
    </recommendedName>
</protein>
<organism evidence="10 11">
    <name type="scientific">Dawidia cretensis</name>
    <dbReference type="NCBI Taxonomy" id="2782350"/>
    <lineage>
        <taxon>Bacteria</taxon>
        <taxon>Pseudomonadati</taxon>
        <taxon>Bacteroidota</taxon>
        <taxon>Cytophagia</taxon>
        <taxon>Cytophagales</taxon>
        <taxon>Chryseotaleaceae</taxon>
        <taxon>Dawidia</taxon>
    </lineage>
</organism>
<evidence type="ECO:0000256" key="7">
    <source>
        <dbReference type="RuleBase" id="RU361166"/>
    </source>
</evidence>
<proteinExistence type="inferred from homology"/>
<dbReference type="AlphaFoldDB" id="A0AAP2GVS8"/>
<dbReference type="PANTHER" id="PTHR22298">
    <property type="entry name" value="ENDO-1,4-BETA-GLUCANASE"/>
    <property type="match status" value="1"/>
</dbReference>
<comment type="caution">
    <text evidence="10">The sequence shown here is derived from an EMBL/GenBank/DDBJ whole genome shotgun (WGS) entry which is preliminary data.</text>
</comment>